<dbReference type="Gene3D" id="3.90.226.10">
    <property type="entry name" value="2-enoyl-CoA Hydratase, Chain A, domain 1"/>
    <property type="match status" value="1"/>
</dbReference>
<feature type="compositionally biased region" description="Basic residues" evidence="7">
    <location>
        <begin position="77"/>
        <end position="89"/>
    </location>
</feature>
<dbReference type="GO" id="GO:0006508">
    <property type="term" value="P:proteolysis"/>
    <property type="evidence" value="ECO:0007669"/>
    <property type="project" value="InterPro"/>
</dbReference>
<dbReference type="InterPro" id="IPR013703">
    <property type="entry name" value="Peptidase_S49_N_proteobac"/>
</dbReference>
<evidence type="ECO:0000259" key="9">
    <source>
        <dbReference type="Pfam" id="PF01343"/>
    </source>
</evidence>
<evidence type="ECO:0000256" key="6">
    <source>
        <dbReference type="ARBA" id="ARBA00023136"/>
    </source>
</evidence>
<feature type="domain" description="Peptidase S49 N-terminal proteobacteria" evidence="10">
    <location>
        <begin position="2"/>
        <end position="156"/>
    </location>
</feature>
<keyword evidence="3" id="KW-1003">Cell membrane</keyword>
<comment type="subcellular location">
    <subcellularLocation>
        <location evidence="1">Cell membrane</location>
    </subcellularLocation>
</comment>
<protein>
    <recommendedName>
        <fullName evidence="12">Peptidase S49 domain-containing protein</fullName>
    </recommendedName>
</protein>
<name>A0A382DD29_9ZZZZ</name>
<evidence type="ECO:0008006" key="12">
    <source>
        <dbReference type="Google" id="ProtNLM"/>
    </source>
</evidence>
<keyword evidence="5 8" id="KW-1133">Transmembrane helix</keyword>
<feature type="region of interest" description="Disordered" evidence="7">
    <location>
        <begin position="73"/>
        <end position="92"/>
    </location>
</feature>
<gene>
    <name evidence="11" type="ORF">METZ01_LOCUS189204</name>
</gene>
<dbReference type="PANTHER" id="PTHR42987">
    <property type="entry name" value="PEPTIDASE S49"/>
    <property type="match status" value="1"/>
</dbReference>
<keyword evidence="6 8" id="KW-0472">Membrane</keyword>
<accession>A0A382DD29</accession>
<feature type="transmembrane region" description="Helical" evidence="8">
    <location>
        <begin position="12"/>
        <end position="30"/>
    </location>
</feature>
<evidence type="ECO:0000256" key="2">
    <source>
        <dbReference type="ARBA" id="ARBA00008683"/>
    </source>
</evidence>
<dbReference type="PANTHER" id="PTHR42987:SF4">
    <property type="entry name" value="PROTEASE SOHB-RELATED"/>
    <property type="match status" value="1"/>
</dbReference>
<dbReference type="GO" id="GO:0004252">
    <property type="term" value="F:serine-type endopeptidase activity"/>
    <property type="evidence" value="ECO:0007669"/>
    <property type="project" value="InterPro"/>
</dbReference>
<proteinExistence type="inferred from homology"/>
<evidence type="ECO:0000313" key="11">
    <source>
        <dbReference type="EMBL" id="SVB36350.1"/>
    </source>
</evidence>
<feature type="domain" description="Peptidase S49" evidence="9">
    <location>
        <begin position="160"/>
        <end position="212"/>
    </location>
</feature>
<evidence type="ECO:0000259" key="10">
    <source>
        <dbReference type="Pfam" id="PF08496"/>
    </source>
</evidence>
<dbReference type="EMBL" id="UINC01038809">
    <property type="protein sequence ID" value="SVB36350.1"/>
    <property type="molecule type" value="Genomic_DNA"/>
</dbReference>
<reference evidence="11" key="1">
    <citation type="submission" date="2018-05" db="EMBL/GenBank/DDBJ databases">
        <authorList>
            <person name="Lanie J.A."/>
            <person name="Ng W.-L."/>
            <person name="Kazmierczak K.M."/>
            <person name="Andrzejewski T.M."/>
            <person name="Davidsen T.M."/>
            <person name="Wayne K.J."/>
            <person name="Tettelin H."/>
            <person name="Glass J.I."/>
            <person name="Rusch D."/>
            <person name="Podicherti R."/>
            <person name="Tsui H.-C.T."/>
            <person name="Winkler M.E."/>
        </authorList>
    </citation>
    <scope>NUCLEOTIDE SEQUENCE</scope>
</reference>
<evidence type="ECO:0000256" key="4">
    <source>
        <dbReference type="ARBA" id="ARBA00022692"/>
    </source>
</evidence>
<dbReference type="GO" id="GO:0005886">
    <property type="term" value="C:plasma membrane"/>
    <property type="evidence" value="ECO:0007669"/>
    <property type="project" value="UniProtKB-SubCell"/>
</dbReference>
<dbReference type="InterPro" id="IPR002142">
    <property type="entry name" value="Peptidase_S49"/>
</dbReference>
<comment type="similarity">
    <text evidence="2">Belongs to the peptidase S49 family.</text>
</comment>
<evidence type="ECO:0000256" key="3">
    <source>
        <dbReference type="ARBA" id="ARBA00022475"/>
    </source>
</evidence>
<dbReference type="NCBIfam" id="NF008745">
    <property type="entry name" value="PRK11778.1"/>
    <property type="match status" value="1"/>
</dbReference>
<dbReference type="Pfam" id="PF01343">
    <property type="entry name" value="Peptidase_S49"/>
    <property type="match status" value="1"/>
</dbReference>
<dbReference type="SUPFAM" id="SSF52096">
    <property type="entry name" value="ClpP/crotonase"/>
    <property type="match status" value="1"/>
</dbReference>
<feature type="non-terminal residue" evidence="11">
    <location>
        <position position="212"/>
    </location>
</feature>
<organism evidence="11">
    <name type="scientific">marine metagenome</name>
    <dbReference type="NCBI Taxonomy" id="408172"/>
    <lineage>
        <taxon>unclassified sequences</taxon>
        <taxon>metagenomes</taxon>
        <taxon>ecological metagenomes</taxon>
    </lineage>
</organism>
<evidence type="ECO:0000256" key="1">
    <source>
        <dbReference type="ARBA" id="ARBA00004236"/>
    </source>
</evidence>
<keyword evidence="4 8" id="KW-0812">Transmembrane</keyword>
<evidence type="ECO:0000256" key="8">
    <source>
        <dbReference type="SAM" id="Phobius"/>
    </source>
</evidence>
<evidence type="ECO:0000256" key="5">
    <source>
        <dbReference type="ARBA" id="ARBA00022989"/>
    </source>
</evidence>
<dbReference type="Pfam" id="PF08496">
    <property type="entry name" value="Peptidase_S49_N"/>
    <property type="match status" value="1"/>
</dbReference>
<dbReference type="AlphaFoldDB" id="A0A382DD29"/>
<evidence type="ECO:0000256" key="7">
    <source>
        <dbReference type="SAM" id="MobiDB-lite"/>
    </source>
</evidence>
<sequence length="212" mass="23129">MEFLFEYGLFLAKSLTVLVSFIIVFVVILGSSQRAQQTSKGELEVKNVNEAVKHISQSLTRSMLNPVQQKAQEKADKKRLKQEKKNRKQQLKDDQGISARVFVLEFNGDVQASGVDALREEVSAVLSVAREEDEVIVKLESPGGVVHGYGLAASQLQRIKAKSITLTVAVDKVAASGGYMMACIADKIIAAPFALLGSIGVVAQIPNFHRFL</sequence>
<dbReference type="InterPro" id="IPR029045">
    <property type="entry name" value="ClpP/crotonase-like_dom_sf"/>
</dbReference>